<keyword evidence="3" id="KW-1185">Reference proteome</keyword>
<dbReference type="RefSeq" id="WP_206004206.1">
    <property type="nucleotide sequence ID" value="NZ_CP070614.1"/>
</dbReference>
<evidence type="ECO:0000259" key="1">
    <source>
        <dbReference type="Pfam" id="PF00149"/>
    </source>
</evidence>
<reference evidence="2 3" key="1">
    <citation type="journal article" date="2021" name="Microbiol. Resour. Announc.">
        <title>Complete Genome Sequences of Two Rhodococcus sp. Strains with Large and Linear Chromosomes, Isolated from Apple Rhizosphere.</title>
        <authorList>
            <person name="Benning S."/>
            <person name="Brugnone N."/>
            <person name="Siani R."/>
            <person name="Kublik S."/>
            <person name="Schloter M."/>
            <person name="Rad V."/>
        </authorList>
    </citation>
    <scope>NUCLEOTIDE SEQUENCE [LARGE SCALE GENOMIC DNA]</scope>
    <source>
        <strain evidence="2 3">R79</strain>
    </source>
</reference>
<evidence type="ECO:0000313" key="3">
    <source>
        <dbReference type="Proteomes" id="UP000662986"/>
    </source>
</evidence>
<proteinExistence type="predicted"/>
<evidence type="ECO:0000313" key="2">
    <source>
        <dbReference type="EMBL" id="QSE87463.1"/>
    </source>
</evidence>
<dbReference type="Pfam" id="PF00149">
    <property type="entry name" value="Metallophos"/>
    <property type="match status" value="1"/>
</dbReference>
<dbReference type="InterPro" id="IPR029052">
    <property type="entry name" value="Metallo-depent_PP-like"/>
</dbReference>
<name>A0A974VXH0_9NOCA</name>
<dbReference type="InterPro" id="IPR006186">
    <property type="entry name" value="Ser/Thr-sp_prot-phosphatase"/>
</dbReference>
<dbReference type="InterPro" id="IPR050126">
    <property type="entry name" value="Ap4A_hydrolase"/>
</dbReference>
<protein>
    <submittedName>
        <fullName evidence="2">Metallophosphoesterase</fullName>
    </submittedName>
</protein>
<dbReference type="PANTHER" id="PTHR42850">
    <property type="entry name" value="METALLOPHOSPHOESTERASE"/>
    <property type="match status" value="1"/>
</dbReference>
<dbReference type="Gene3D" id="3.60.21.10">
    <property type="match status" value="1"/>
</dbReference>
<accession>A0A974VXH0</accession>
<dbReference type="PANTHER" id="PTHR42850:SF4">
    <property type="entry name" value="ZINC-DEPENDENT ENDOPOLYPHOSPHATASE"/>
    <property type="match status" value="1"/>
</dbReference>
<dbReference type="Proteomes" id="UP000662986">
    <property type="component" value="Plasmid unnamed5"/>
</dbReference>
<dbReference type="SUPFAM" id="SSF56300">
    <property type="entry name" value="Metallo-dependent phosphatases"/>
    <property type="match status" value="1"/>
</dbReference>
<dbReference type="EMBL" id="CP070614">
    <property type="protein sequence ID" value="QSE87463.1"/>
    <property type="molecule type" value="Genomic_DNA"/>
</dbReference>
<dbReference type="InterPro" id="IPR004843">
    <property type="entry name" value="Calcineurin-like_PHP"/>
</dbReference>
<organism evidence="2 3">
    <name type="scientific">Rhodococcus pseudokoreensis</name>
    <dbReference type="NCBI Taxonomy" id="2811421"/>
    <lineage>
        <taxon>Bacteria</taxon>
        <taxon>Bacillati</taxon>
        <taxon>Actinomycetota</taxon>
        <taxon>Actinomycetes</taxon>
        <taxon>Mycobacteriales</taxon>
        <taxon>Nocardiaceae</taxon>
        <taxon>Rhodococcus</taxon>
    </lineage>
</organism>
<reference evidence="2 3" key="2">
    <citation type="journal article" date="2022" name="Arch. Microbiol.">
        <title>Rhodococcus pseudokoreensis sp. nov. isolated from the rhizosphere of young M26 apple rootstocks.</title>
        <authorList>
            <person name="Kampfer P."/>
            <person name="Glaeser S.P."/>
            <person name="Blom J."/>
            <person name="Wolf J."/>
            <person name="Benning S."/>
            <person name="Schloter M."/>
            <person name="Neumann-Schaal M."/>
        </authorList>
    </citation>
    <scope>NUCLEOTIDE SEQUENCE [LARGE SCALE GENOMIC DNA]</scope>
    <source>
        <strain evidence="2 3">R79</strain>
    </source>
</reference>
<dbReference type="PRINTS" id="PR00114">
    <property type="entry name" value="STPHPHTASE"/>
</dbReference>
<sequence length="210" mass="22566">MNTQVAIIGDIHGNSAALAGILRELDGRVERYIFTGDFVNRGEHSAAVVQGLVELALRHRDTVFVSGNHDRAFLTALETGDLSRLLKMGGAPTVSSYVGYPCGDIAKHLQASVPATHLAFFRNLVPYFRSASGLLVTHGPRDRPSTALVSDYHVYGHVPQHDRRPSIAEREAAIDTGCGSVPDGRLTALLYPALTIIQVDGEGRLVSGNL</sequence>
<geneLocation type="plasmid" evidence="2 3">
    <name>unnamed5</name>
</geneLocation>
<gene>
    <name evidence="2" type="ORF">JWS13_02250</name>
</gene>
<keyword evidence="2" id="KW-0614">Plasmid</keyword>
<feature type="domain" description="Calcineurin-like phosphoesterase" evidence="1">
    <location>
        <begin position="5"/>
        <end position="99"/>
    </location>
</feature>